<organism evidence="2">
    <name type="scientific">mine drainage metagenome</name>
    <dbReference type="NCBI Taxonomy" id="410659"/>
    <lineage>
        <taxon>unclassified sequences</taxon>
        <taxon>metagenomes</taxon>
        <taxon>ecological metagenomes</taxon>
    </lineage>
</organism>
<name>A0A1J5QYY8_9ZZZZ</name>
<accession>A0A1J5QYY8</accession>
<gene>
    <name evidence="2" type="ORF">GALL_355310</name>
</gene>
<feature type="compositionally biased region" description="Gly residues" evidence="1">
    <location>
        <begin position="105"/>
        <end position="118"/>
    </location>
</feature>
<evidence type="ECO:0000313" key="2">
    <source>
        <dbReference type="EMBL" id="OIQ82675.1"/>
    </source>
</evidence>
<proteinExistence type="predicted"/>
<sequence>MSISAIGPGQNLWAQQVQQVQHAGHGHGGMRKAGMDAAAKALGMSSGNLQSALSGGQSLSSLAQSQGISTDSLASTISAALSSANPSLSSARSQQIAQRMVNGPGSDGPGVKGAGGVDGDGDGH</sequence>
<reference evidence="2" key="1">
    <citation type="submission" date="2016-10" db="EMBL/GenBank/DDBJ databases">
        <title>Sequence of Gallionella enrichment culture.</title>
        <authorList>
            <person name="Poehlein A."/>
            <person name="Muehling M."/>
            <person name="Daniel R."/>
        </authorList>
    </citation>
    <scope>NUCLEOTIDE SEQUENCE</scope>
</reference>
<feature type="region of interest" description="Disordered" evidence="1">
    <location>
        <begin position="81"/>
        <end position="124"/>
    </location>
</feature>
<protein>
    <submittedName>
        <fullName evidence="2">Uncharacterized protein</fullName>
    </submittedName>
</protein>
<dbReference type="EMBL" id="MLJW01000778">
    <property type="protein sequence ID" value="OIQ82675.1"/>
    <property type="molecule type" value="Genomic_DNA"/>
</dbReference>
<comment type="caution">
    <text evidence="2">The sequence shown here is derived from an EMBL/GenBank/DDBJ whole genome shotgun (WGS) entry which is preliminary data.</text>
</comment>
<evidence type="ECO:0000256" key="1">
    <source>
        <dbReference type="SAM" id="MobiDB-lite"/>
    </source>
</evidence>
<feature type="compositionally biased region" description="Low complexity" evidence="1">
    <location>
        <begin position="81"/>
        <end position="93"/>
    </location>
</feature>
<dbReference type="AlphaFoldDB" id="A0A1J5QYY8"/>